<comment type="caution">
    <text evidence="2">The sequence shown here is derived from an EMBL/GenBank/DDBJ whole genome shotgun (WGS) entry which is preliminary data.</text>
</comment>
<evidence type="ECO:0000256" key="1">
    <source>
        <dbReference type="SAM" id="MobiDB-lite"/>
    </source>
</evidence>
<feature type="compositionally biased region" description="Basic and acidic residues" evidence="1">
    <location>
        <begin position="40"/>
        <end position="68"/>
    </location>
</feature>
<reference evidence="2 3" key="1">
    <citation type="submission" date="2024-10" db="EMBL/GenBank/DDBJ databases">
        <authorList>
            <person name="Kim D."/>
        </authorList>
    </citation>
    <scope>NUCLEOTIDE SEQUENCE [LARGE SCALE GENOMIC DNA]</scope>
    <source>
        <strain evidence="2">BH-2024</strain>
    </source>
</reference>
<dbReference type="Proteomes" id="UP001620626">
    <property type="component" value="Unassembled WGS sequence"/>
</dbReference>
<dbReference type="EMBL" id="JBICBT010000742">
    <property type="protein sequence ID" value="KAL3103002.1"/>
    <property type="molecule type" value="Genomic_DNA"/>
</dbReference>
<feature type="compositionally biased region" description="Basic and acidic residues" evidence="1">
    <location>
        <begin position="83"/>
        <end position="96"/>
    </location>
</feature>
<feature type="region of interest" description="Disordered" evidence="1">
    <location>
        <begin position="37"/>
        <end position="111"/>
    </location>
</feature>
<name>A0ABD2KJQ8_9BILA</name>
<gene>
    <name evidence="2" type="ORF">niasHT_026450</name>
</gene>
<proteinExistence type="predicted"/>
<sequence length="111" mass="12186">MCALRGQTFSLCWGDDEQATTAAKGSIRCCSLGGGPMHPKFGEGKRREKRASPEGTRGKAKEMPRKSEGMATALCGEGQNEGKWAKKDDEKRDHSAKSVPPPRFYFHAFSH</sequence>
<keyword evidence="3" id="KW-1185">Reference proteome</keyword>
<accession>A0ABD2KJQ8</accession>
<evidence type="ECO:0000313" key="3">
    <source>
        <dbReference type="Proteomes" id="UP001620626"/>
    </source>
</evidence>
<organism evidence="2 3">
    <name type="scientific">Heterodera trifolii</name>
    <dbReference type="NCBI Taxonomy" id="157864"/>
    <lineage>
        <taxon>Eukaryota</taxon>
        <taxon>Metazoa</taxon>
        <taxon>Ecdysozoa</taxon>
        <taxon>Nematoda</taxon>
        <taxon>Chromadorea</taxon>
        <taxon>Rhabditida</taxon>
        <taxon>Tylenchina</taxon>
        <taxon>Tylenchomorpha</taxon>
        <taxon>Tylenchoidea</taxon>
        <taxon>Heteroderidae</taxon>
        <taxon>Heteroderinae</taxon>
        <taxon>Heterodera</taxon>
    </lineage>
</organism>
<protein>
    <submittedName>
        <fullName evidence="2">Uncharacterized protein</fullName>
    </submittedName>
</protein>
<evidence type="ECO:0000313" key="2">
    <source>
        <dbReference type="EMBL" id="KAL3103002.1"/>
    </source>
</evidence>
<dbReference type="AlphaFoldDB" id="A0ABD2KJQ8"/>